<dbReference type="GO" id="GO:0006633">
    <property type="term" value="P:fatty acid biosynthetic process"/>
    <property type="evidence" value="ECO:0007669"/>
    <property type="project" value="TreeGrafter"/>
</dbReference>
<comment type="caution">
    <text evidence="3">The sequence shown here is derived from an EMBL/GenBank/DDBJ whole genome shotgun (WGS) entry which is preliminary data.</text>
</comment>
<dbReference type="PANTHER" id="PTHR42760">
    <property type="entry name" value="SHORT-CHAIN DEHYDROGENASES/REDUCTASES FAMILY MEMBER"/>
    <property type="match status" value="1"/>
</dbReference>
<gene>
    <name evidence="3" type="ORF">BST47_11295</name>
</gene>
<dbReference type="PRINTS" id="PR00080">
    <property type="entry name" value="SDRFAMILY"/>
</dbReference>
<protein>
    <submittedName>
        <fullName evidence="3">Short-chain dehydrogenase</fullName>
    </submittedName>
</protein>
<dbReference type="AlphaFoldDB" id="A0A1X0JRI2"/>
<dbReference type="InterPro" id="IPR002347">
    <property type="entry name" value="SDR_fam"/>
</dbReference>
<evidence type="ECO:0000256" key="1">
    <source>
        <dbReference type="ARBA" id="ARBA00006484"/>
    </source>
</evidence>
<organism evidence="3 4">
    <name type="scientific">Mycolicibacterium tusciae</name>
    <dbReference type="NCBI Taxonomy" id="75922"/>
    <lineage>
        <taxon>Bacteria</taxon>
        <taxon>Bacillati</taxon>
        <taxon>Actinomycetota</taxon>
        <taxon>Actinomycetes</taxon>
        <taxon>Mycobacteriales</taxon>
        <taxon>Mycobacteriaceae</taxon>
        <taxon>Mycolicibacterium</taxon>
    </lineage>
</organism>
<dbReference type="EMBL" id="MVIM01000005">
    <property type="protein sequence ID" value="ORB65549.1"/>
    <property type="molecule type" value="Genomic_DNA"/>
</dbReference>
<dbReference type="OrthoDB" id="210852at2"/>
<evidence type="ECO:0000256" key="2">
    <source>
        <dbReference type="RuleBase" id="RU000363"/>
    </source>
</evidence>
<dbReference type="GO" id="GO:0048038">
    <property type="term" value="F:quinone binding"/>
    <property type="evidence" value="ECO:0007669"/>
    <property type="project" value="TreeGrafter"/>
</dbReference>
<dbReference type="InterPro" id="IPR036291">
    <property type="entry name" value="NAD(P)-bd_dom_sf"/>
</dbReference>
<dbReference type="STRING" id="75922.BST47_11295"/>
<accession>A0A1X0JRI2</accession>
<dbReference type="RefSeq" id="WP_083125638.1">
    <property type="nucleotide sequence ID" value="NZ_MVIM01000005.1"/>
</dbReference>
<evidence type="ECO:0000313" key="4">
    <source>
        <dbReference type="Proteomes" id="UP000192411"/>
    </source>
</evidence>
<comment type="similarity">
    <text evidence="1 2">Belongs to the short-chain dehydrogenases/reductases (SDR) family.</text>
</comment>
<proteinExistence type="inferred from homology"/>
<dbReference type="Proteomes" id="UP000192411">
    <property type="component" value="Unassembled WGS sequence"/>
</dbReference>
<dbReference type="InterPro" id="IPR020904">
    <property type="entry name" value="Sc_DH/Rdtase_CS"/>
</dbReference>
<dbReference type="GO" id="GO:0016616">
    <property type="term" value="F:oxidoreductase activity, acting on the CH-OH group of donors, NAD or NADP as acceptor"/>
    <property type="evidence" value="ECO:0007669"/>
    <property type="project" value="TreeGrafter"/>
</dbReference>
<name>A0A1X0JRI2_9MYCO</name>
<evidence type="ECO:0000313" key="3">
    <source>
        <dbReference type="EMBL" id="ORB65549.1"/>
    </source>
</evidence>
<keyword evidence="4" id="KW-1185">Reference proteome</keyword>
<reference evidence="3 4" key="1">
    <citation type="submission" date="2017-02" db="EMBL/GenBank/DDBJ databases">
        <title>The new phylogeny of genus Mycobacterium.</title>
        <authorList>
            <person name="Tortoli E."/>
            <person name="Trovato A."/>
            <person name="Cirillo D.M."/>
        </authorList>
    </citation>
    <scope>NUCLEOTIDE SEQUENCE [LARGE SCALE GENOMIC DNA]</scope>
    <source>
        <strain evidence="3 4">DSM 44338</strain>
    </source>
</reference>
<dbReference type="PANTHER" id="PTHR42760:SF122">
    <property type="entry name" value="NAD(P)-BINDING PROTEIN"/>
    <property type="match status" value="1"/>
</dbReference>
<dbReference type="PRINTS" id="PR00081">
    <property type="entry name" value="GDHRDH"/>
</dbReference>
<dbReference type="Pfam" id="PF00106">
    <property type="entry name" value="adh_short"/>
    <property type="match status" value="1"/>
</dbReference>
<dbReference type="Gene3D" id="3.40.50.720">
    <property type="entry name" value="NAD(P)-binding Rossmann-like Domain"/>
    <property type="match status" value="1"/>
</dbReference>
<dbReference type="CDD" id="cd05233">
    <property type="entry name" value="SDR_c"/>
    <property type="match status" value="1"/>
</dbReference>
<dbReference type="PROSITE" id="PS00061">
    <property type="entry name" value="ADH_SHORT"/>
    <property type="match status" value="1"/>
</dbReference>
<dbReference type="SUPFAM" id="SSF51735">
    <property type="entry name" value="NAD(P)-binding Rossmann-fold domains"/>
    <property type="match status" value="1"/>
</dbReference>
<sequence>MQLRDKVVVITGAGSGIGEACAHRFASQGAKVVVTDQNTEGVDRVCSAVDTVGLACDITAEDNVRAVAELARQTYGEIDIWFSNAGFTGTAQHGTIPDDELWELSWRLHVMSHVFAVREVLPSMLERGDGYLLQTASIVALALHPDKPAYSVSKKAALGFSEWLAATYRPKGIKVSCFCPGPMLTPMLLADGIPADHPMLQGAATPAQVADRLADAIAAERFLILDSTLGQDLLTAKATDYEQWITSMEQE</sequence>